<evidence type="ECO:0000313" key="1">
    <source>
        <dbReference type="EMBL" id="DAD84147.1"/>
    </source>
</evidence>
<name>A0A8S5MQB6_9CAUD</name>
<dbReference type="EMBL" id="BK014952">
    <property type="protein sequence ID" value="DAD84147.1"/>
    <property type="molecule type" value="Genomic_DNA"/>
</dbReference>
<accession>A0A8S5MQB6</accession>
<protein>
    <submittedName>
        <fullName evidence="1">Uncharacterized protein</fullName>
    </submittedName>
</protein>
<reference evidence="1" key="1">
    <citation type="journal article" date="2021" name="Proc. Natl. Acad. Sci. U.S.A.">
        <title>A Catalog of Tens of Thousands of Viruses from Human Metagenomes Reveals Hidden Associations with Chronic Diseases.</title>
        <authorList>
            <person name="Tisza M.J."/>
            <person name="Buck C.B."/>
        </authorList>
    </citation>
    <scope>NUCLEOTIDE SEQUENCE</scope>
    <source>
        <strain evidence="1">CtoqT5</strain>
    </source>
</reference>
<proteinExistence type="predicted"/>
<sequence length="41" mass="4400">MAAVIPPIVTGNAALFYVIRPPCGSVITFAPFPRLMKGVKR</sequence>
<organism evidence="1">
    <name type="scientific">Podoviridae sp. ctoqT5</name>
    <dbReference type="NCBI Taxonomy" id="2826577"/>
    <lineage>
        <taxon>Viruses</taxon>
        <taxon>Duplodnaviria</taxon>
        <taxon>Heunggongvirae</taxon>
        <taxon>Uroviricota</taxon>
        <taxon>Caudoviricetes</taxon>
    </lineage>
</organism>